<evidence type="ECO:0000313" key="2">
    <source>
        <dbReference type="Proteomes" id="UP000034911"/>
    </source>
</evidence>
<gene>
    <name evidence="1" type="ORF">UX20_C0014G0001</name>
</gene>
<accession>A0A0G1N071</accession>
<name>A0A0G1N071_9BACT</name>
<comment type="caution">
    <text evidence="1">The sequence shown here is derived from an EMBL/GenBank/DDBJ whole genome shotgun (WGS) entry which is preliminary data.</text>
</comment>
<evidence type="ECO:0000313" key="1">
    <source>
        <dbReference type="EMBL" id="KKU13742.1"/>
    </source>
</evidence>
<sequence length="87" mass="9592">MQPVHQVLTLRDIFIIPAPGVWATRLARLAAAKWAQKYGVRITKTNITPSEKDGVLGYEVRVTLPPGANLPNRHETTPYETTLIASA</sequence>
<dbReference type="AlphaFoldDB" id="A0A0G1N071"/>
<proteinExistence type="predicted"/>
<protein>
    <submittedName>
        <fullName evidence="1">Uncharacterized protein</fullName>
    </submittedName>
</protein>
<dbReference type="EMBL" id="LCLH01000014">
    <property type="protein sequence ID" value="KKU13742.1"/>
    <property type="molecule type" value="Genomic_DNA"/>
</dbReference>
<organism evidence="1 2">
    <name type="scientific">Candidatus Magasanikbacteria bacterium GW2011_GWC2_45_8</name>
    <dbReference type="NCBI Taxonomy" id="1619050"/>
    <lineage>
        <taxon>Bacteria</taxon>
        <taxon>Candidatus Magasanikiibacteriota</taxon>
    </lineage>
</organism>
<reference evidence="1 2" key="1">
    <citation type="journal article" date="2015" name="Nature">
        <title>rRNA introns, odd ribosomes, and small enigmatic genomes across a large radiation of phyla.</title>
        <authorList>
            <person name="Brown C.T."/>
            <person name="Hug L.A."/>
            <person name="Thomas B.C."/>
            <person name="Sharon I."/>
            <person name="Castelle C.J."/>
            <person name="Singh A."/>
            <person name="Wilkins M.J."/>
            <person name="Williams K.H."/>
            <person name="Banfield J.F."/>
        </authorList>
    </citation>
    <scope>NUCLEOTIDE SEQUENCE [LARGE SCALE GENOMIC DNA]</scope>
</reference>
<dbReference type="Proteomes" id="UP000034911">
    <property type="component" value="Unassembled WGS sequence"/>
</dbReference>